<dbReference type="InterPro" id="IPR010264">
    <property type="entry name" value="Self-incomp_S1"/>
</dbReference>
<accession>A0ABQ7XA09</accession>
<keyword evidence="3" id="KW-0713">Self-incompatibility</keyword>
<protein>
    <submittedName>
        <fullName evidence="7">Uncharacterized protein</fullName>
    </submittedName>
</protein>
<gene>
    <name evidence="7" type="ORF">HID58_093693</name>
</gene>
<keyword evidence="5" id="KW-0732">Signal</keyword>
<reference evidence="7 8" key="1">
    <citation type="submission" date="2021-05" db="EMBL/GenBank/DDBJ databases">
        <title>Genome Assembly of Synthetic Allotetraploid Brassica napus Reveals Homoeologous Exchanges between Subgenomes.</title>
        <authorList>
            <person name="Davis J.T."/>
        </authorList>
    </citation>
    <scope>NUCLEOTIDE SEQUENCE [LARGE SCALE GENOMIC DNA]</scope>
    <source>
        <strain evidence="8">cv. Da-Ae</strain>
        <tissue evidence="7">Seedling</tissue>
    </source>
</reference>
<dbReference type="Proteomes" id="UP000824890">
    <property type="component" value="Unassembled WGS sequence"/>
</dbReference>
<feature type="region of interest" description="Disordered" evidence="6">
    <location>
        <begin position="162"/>
        <end position="181"/>
    </location>
</feature>
<feature type="non-terminal residue" evidence="7">
    <location>
        <position position="1"/>
    </location>
</feature>
<keyword evidence="4" id="KW-0964">Secreted</keyword>
<evidence type="ECO:0000256" key="3">
    <source>
        <dbReference type="ARBA" id="ARBA00022471"/>
    </source>
</evidence>
<proteinExistence type="inferred from homology"/>
<evidence type="ECO:0000256" key="2">
    <source>
        <dbReference type="ARBA" id="ARBA00005581"/>
    </source>
</evidence>
<evidence type="ECO:0000256" key="4">
    <source>
        <dbReference type="ARBA" id="ARBA00022525"/>
    </source>
</evidence>
<evidence type="ECO:0000313" key="8">
    <source>
        <dbReference type="Proteomes" id="UP000824890"/>
    </source>
</evidence>
<evidence type="ECO:0000256" key="5">
    <source>
        <dbReference type="ARBA" id="ARBA00022729"/>
    </source>
</evidence>
<evidence type="ECO:0000256" key="1">
    <source>
        <dbReference type="ARBA" id="ARBA00004613"/>
    </source>
</evidence>
<sequence length="494" mass="55807">FLFAITICFESSEAFCAKSNVEIRNELGKGIKLEIECRTVEPTKNLGRVSIPFNDRMAYGFVAVYERRHRTIHTCNIWYASPKNPRNPRGGMHIVNKLETFAAGSNRCGQYREWVARPDGIYFRRNAGLGEVILVGEENFNPTKDMCSLFPEVDDDHATIRRRHDGPGFSAKEVGGKSRDRGRGRGLRNYIYISILERIVSHDVDGIQIKPKSRHIRCQHDNTMLIGADPSHVDDRKIAYFTPSDYCLCSYSTGIPCPSSMSHDVTKNIQFEHKASSLNLAARALSIDKEVEEAVSFSSAQWLLYLGNIPLLVTGASLSNDHYSFLIIDILLMWSLTQCRRLYIAPTAPISYIISELKTCRMATISVMGVSFQLMMFKDKTVLYLKIHLVLFRMRTSGSPSCPPNGVFLVICLSPLLHFMFFERRTLTMSIFVFGEMAFYVMPDEFSRVGVLDSTLFDQANLMELSSYVIVLASTASPKSLLVVSLEIHQQPNN</sequence>
<dbReference type="Pfam" id="PF05938">
    <property type="entry name" value="Self-incomp_S1"/>
    <property type="match status" value="1"/>
</dbReference>
<keyword evidence="8" id="KW-1185">Reference proteome</keyword>
<comment type="similarity">
    <text evidence="2">Belongs to the plant self-incompatibility (S1) protein family.</text>
</comment>
<comment type="subcellular location">
    <subcellularLocation>
        <location evidence="1">Secreted</location>
    </subcellularLocation>
</comment>
<name>A0ABQ7XA09_BRANA</name>
<dbReference type="EMBL" id="JAGKQM010000967">
    <property type="protein sequence ID" value="KAH0852787.1"/>
    <property type="molecule type" value="Genomic_DNA"/>
</dbReference>
<organism evidence="7 8">
    <name type="scientific">Brassica napus</name>
    <name type="common">Rape</name>
    <dbReference type="NCBI Taxonomy" id="3708"/>
    <lineage>
        <taxon>Eukaryota</taxon>
        <taxon>Viridiplantae</taxon>
        <taxon>Streptophyta</taxon>
        <taxon>Embryophyta</taxon>
        <taxon>Tracheophyta</taxon>
        <taxon>Spermatophyta</taxon>
        <taxon>Magnoliopsida</taxon>
        <taxon>eudicotyledons</taxon>
        <taxon>Gunneridae</taxon>
        <taxon>Pentapetalae</taxon>
        <taxon>rosids</taxon>
        <taxon>malvids</taxon>
        <taxon>Brassicales</taxon>
        <taxon>Brassicaceae</taxon>
        <taxon>Brassiceae</taxon>
        <taxon>Brassica</taxon>
    </lineage>
</organism>
<comment type="caution">
    <text evidence="7">The sequence shown here is derived from an EMBL/GenBank/DDBJ whole genome shotgun (WGS) entry which is preliminary data.</text>
</comment>
<evidence type="ECO:0000256" key="6">
    <source>
        <dbReference type="SAM" id="MobiDB-lite"/>
    </source>
</evidence>
<evidence type="ECO:0000313" key="7">
    <source>
        <dbReference type="EMBL" id="KAH0852787.1"/>
    </source>
</evidence>